<proteinExistence type="predicted"/>
<keyword evidence="1" id="KW-1133">Transmembrane helix</keyword>
<comment type="caution">
    <text evidence="2">The sequence shown here is derived from an EMBL/GenBank/DDBJ whole genome shotgun (WGS) entry which is preliminary data.</text>
</comment>
<protein>
    <submittedName>
        <fullName evidence="2">DUF3040 domain-containing protein</fullName>
    </submittedName>
</protein>
<dbReference type="Pfam" id="PF11239">
    <property type="entry name" value="DUF3040"/>
    <property type="match status" value="1"/>
</dbReference>
<keyword evidence="3" id="KW-1185">Reference proteome</keyword>
<sequence length="71" mass="7606">MALSARDRSVLKAIARQVREEDPALFAAMSRHGARSPLAWPVALMALCLAVFAVVLLLSGSPDALPHTVIR</sequence>
<name>A0ABV5IZ45_9ACTN</name>
<gene>
    <name evidence="2" type="ORF">ACFFV7_52210</name>
</gene>
<dbReference type="EMBL" id="JBHMEI010000104">
    <property type="protein sequence ID" value="MFB9209832.1"/>
    <property type="molecule type" value="Genomic_DNA"/>
</dbReference>
<organism evidence="2 3">
    <name type="scientific">Nonomuraea spiralis</name>
    <dbReference type="NCBI Taxonomy" id="46182"/>
    <lineage>
        <taxon>Bacteria</taxon>
        <taxon>Bacillati</taxon>
        <taxon>Actinomycetota</taxon>
        <taxon>Actinomycetes</taxon>
        <taxon>Streptosporangiales</taxon>
        <taxon>Streptosporangiaceae</taxon>
        <taxon>Nonomuraea</taxon>
    </lineage>
</organism>
<evidence type="ECO:0000313" key="3">
    <source>
        <dbReference type="Proteomes" id="UP001589647"/>
    </source>
</evidence>
<evidence type="ECO:0000313" key="2">
    <source>
        <dbReference type="EMBL" id="MFB9209832.1"/>
    </source>
</evidence>
<accession>A0ABV5IZ45</accession>
<dbReference type="RefSeq" id="WP_125630585.1">
    <property type="nucleotide sequence ID" value="NZ_BMRC01000006.1"/>
</dbReference>
<feature type="transmembrane region" description="Helical" evidence="1">
    <location>
        <begin position="38"/>
        <end position="58"/>
    </location>
</feature>
<dbReference type="Proteomes" id="UP001589647">
    <property type="component" value="Unassembled WGS sequence"/>
</dbReference>
<evidence type="ECO:0000256" key="1">
    <source>
        <dbReference type="SAM" id="Phobius"/>
    </source>
</evidence>
<keyword evidence="1" id="KW-0812">Transmembrane</keyword>
<reference evidence="2 3" key="1">
    <citation type="submission" date="2024-09" db="EMBL/GenBank/DDBJ databases">
        <authorList>
            <person name="Sun Q."/>
            <person name="Mori K."/>
        </authorList>
    </citation>
    <scope>NUCLEOTIDE SEQUENCE [LARGE SCALE GENOMIC DNA]</scope>
    <source>
        <strain evidence="2 3">CCM 3426</strain>
    </source>
</reference>
<dbReference type="InterPro" id="IPR021401">
    <property type="entry name" value="DUF3040"/>
</dbReference>
<keyword evidence="1" id="KW-0472">Membrane</keyword>